<dbReference type="RefSeq" id="WP_227017690.1">
    <property type="nucleotide sequence ID" value="NZ_JAGSND010000003.1"/>
</dbReference>
<dbReference type="SMART" id="SM00283">
    <property type="entry name" value="MA"/>
    <property type="match status" value="1"/>
</dbReference>
<keyword evidence="5" id="KW-1133">Transmembrane helix</keyword>
<dbReference type="EMBL" id="JAGSND010000003">
    <property type="protein sequence ID" value="MBR0597560.1"/>
    <property type="molecule type" value="Genomic_DNA"/>
</dbReference>
<evidence type="ECO:0000256" key="4">
    <source>
        <dbReference type="SAM" id="MobiDB-lite"/>
    </source>
</evidence>
<dbReference type="NCBIfam" id="TIGR00229">
    <property type="entry name" value="sensory_box"/>
    <property type="match status" value="1"/>
</dbReference>
<dbReference type="InterPro" id="IPR051310">
    <property type="entry name" value="MCP_chemotaxis"/>
</dbReference>
<dbReference type="InterPro" id="IPR003660">
    <property type="entry name" value="HAMP_dom"/>
</dbReference>
<dbReference type="CDD" id="cd06225">
    <property type="entry name" value="HAMP"/>
    <property type="match status" value="1"/>
</dbReference>
<evidence type="ECO:0000256" key="2">
    <source>
        <dbReference type="ARBA" id="ARBA00029447"/>
    </source>
</evidence>
<dbReference type="InterPro" id="IPR035965">
    <property type="entry name" value="PAS-like_dom_sf"/>
</dbReference>
<evidence type="ECO:0000256" key="1">
    <source>
        <dbReference type="ARBA" id="ARBA00022500"/>
    </source>
</evidence>
<dbReference type="PROSITE" id="PS50111">
    <property type="entry name" value="CHEMOTAXIS_TRANSDUC_2"/>
    <property type="match status" value="1"/>
</dbReference>
<dbReference type="Gene3D" id="1.10.287.950">
    <property type="entry name" value="Methyl-accepting chemotaxis protein"/>
    <property type="match status" value="1"/>
</dbReference>
<evidence type="ECO:0000259" key="8">
    <source>
        <dbReference type="PROSITE" id="PS50113"/>
    </source>
</evidence>
<dbReference type="InterPro" id="IPR000014">
    <property type="entry name" value="PAS"/>
</dbReference>
<dbReference type="InterPro" id="IPR013656">
    <property type="entry name" value="PAS_4"/>
</dbReference>
<keyword evidence="1" id="KW-0145">Chemotaxis</keyword>
<dbReference type="Pfam" id="PF00672">
    <property type="entry name" value="HAMP"/>
    <property type="match status" value="1"/>
</dbReference>
<dbReference type="InterPro" id="IPR000700">
    <property type="entry name" value="PAS-assoc_C"/>
</dbReference>
<evidence type="ECO:0000259" key="6">
    <source>
        <dbReference type="PROSITE" id="PS50111"/>
    </source>
</evidence>
<dbReference type="SUPFAM" id="SSF55785">
    <property type="entry name" value="PYP-like sensor domain (PAS domain)"/>
    <property type="match status" value="1"/>
</dbReference>
<dbReference type="CDD" id="cd00130">
    <property type="entry name" value="PAS"/>
    <property type="match status" value="1"/>
</dbReference>
<evidence type="ECO:0000259" key="9">
    <source>
        <dbReference type="PROSITE" id="PS50885"/>
    </source>
</evidence>
<dbReference type="AlphaFoldDB" id="A0A8J7W289"/>
<feature type="transmembrane region" description="Helical" evidence="5">
    <location>
        <begin position="21"/>
        <end position="43"/>
    </location>
</feature>
<feature type="domain" description="HAMP" evidence="9">
    <location>
        <begin position="219"/>
        <end position="271"/>
    </location>
</feature>
<dbReference type="GO" id="GO:0004888">
    <property type="term" value="F:transmembrane signaling receptor activity"/>
    <property type="evidence" value="ECO:0007669"/>
    <property type="project" value="TreeGrafter"/>
</dbReference>
<dbReference type="GO" id="GO:0005886">
    <property type="term" value="C:plasma membrane"/>
    <property type="evidence" value="ECO:0007669"/>
    <property type="project" value="TreeGrafter"/>
</dbReference>
<dbReference type="PANTHER" id="PTHR43531">
    <property type="entry name" value="PROTEIN ICFG"/>
    <property type="match status" value="1"/>
</dbReference>
<dbReference type="GO" id="GO:0006935">
    <property type="term" value="P:chemotaxis"/>
    <property type="evidence" value="ECO:0007669"/>
    <property type="project" value="UniProtKB-KW"/>
</dbReference>
<feature type="domain" description="PAC" evidence="8">
    <location>
        <begin position="470"/>
        <end position="523"/>
    </location>
</feature>
<dbReference type="SMART" id="SM00304">
    <property type="entry name" value="HAMP"/>
    <property type="match status" value="4"/>
</dbReference>
<dbReference type="Proteomes" id="UP000675664">
    <property type="component" value="Unassembled WGS sequence"/>
</dbReference>
<evidence type="ECO:0000313" key="11">
    <source>
        <dbReference type="Proteomes" id="UP000675664"/>
    </source>
</evidence>
<dbReference type="Pfam" id="PF08448">
    <property type="entry name" value="PAS_4"/>
    <property type="match status" value="1"/>
</dbReference>
<feature type="domain" description="Methyl-accepting transducer" evidence="6">
    <location>
        <begin position="734"/>
        <end position="963"/>
    </location>
</feature>
<proteinExistence type="inferred from homology"/>
<dbReference type="GO" id="GO:0007165">
    <property type="term" value="P:signal transduction"/>
    <property type="evidence" value="ECO:0007669"/>
    <property type="project" value="UniProtKB-KW"/>
</dbReference>
<reference evidence="10" key="2">
    <citation type="submission" date="2021-04" db="EMBL/GenBank/DDBJ databases">
        <authorList>
            <person name="Liu J."/>
        </authorList>
    </citation>
    <scope>NUCLEOTIDE SEQUENCE</scope>
    <source>
        <strain evidence="10">BAD-6</strain>
    </source>
</reference>
<accession>A0A8J7W289</accession>
<dbReference type="CDD" id="cd11386">
    <property type="entry name" value="MCP_signal"/>
    <property type="match status" value="1"/>
</dbReference>
<name>A0A8J7W289_9FIRM</name>
<evidence type="ECO:0000259" key="7">
    <source>
        <dbReference type="PROSITE" id="PS50112"/>
    </source>
</evidence>
<dbReference type="SUPFAM" id="SSF158472">
    <property type="entry name" value="HAMP domain-like"/>
    <property type="match status" value="1"/>
</dbReference>
<dbReference type="SUPFAM" id="SSF58104">
    <property type="entry name" value="Methyl-accepting chemotaxis protein (MCP) signaling domain"/>
    <property type="match status" value="1"/>
</dbReference>
<dbReference type="FunFam" id="1.10.287.950:FF:000001">
    <property type="entry name" value="Methyl-accepting chemotaxis sensory transducer"/>
    <property type="match status" value="1"/>
</dbReference>
<dbReference type="PROSITE" id="PS50885">
    <property type="entry name" value="HAMP"/>
    <property type="match status" value="2"/>
</dbReference>
<dbReference type="Gene3D" id="1.20.120.1530">
    <property type="match status" value="2"/>
</dbReference>
<dbReference type="Pfam" id="PF00015">
    <property type="entry name" value="MCPsignal"/>
    <property type="match status" value="1"/>
</dbReference>
<feature type="domain" description="PAS" evidence="7">
    <location>
        <begin position="410"/>
        <end position="470"/>
    </location>
</feature>
<comment type="similarity">
    <text evidence="2">Belongs to the methyl-accepting chemotaxis (MCP) protein family.</text>
</comment>
<dbReference type="InterPro" id="IPR004089">
    <property type="entry name" value="MCPsignal_dom"/>
</dbReference>
<reference evidence="10" key="1">
    <citation type="submission" date="2021-04" db="EMBL/GenBank/DDBJ databases">
        <title>Sinoanaerobacter chloroacetimidivorans sp. nov., an obligate anaerobic bacterium isolated from anaerobic sludge.</title>
        <authorList>
            <person name="Bao Y."/>
        </authorList>
    </citation>
    <scope>NUCLEOTIDE SEQUENCE</scope>
    <source>
        <strain evidence="10">BAD-6</strain>
    </source>
</reference>
<feature type="compositionally biased region" description="Basic and acidic residues" evidence="4">
    <location>
        <begin position="1001"/>
        <end position="1013"/>
    </location>
</feature>
<comment type="caution">
    <text evidence="10">The sequence shown here is derived from an EMBL/GenBank/DDBJ whole genome shotgun (WGS) entry which is preliminary data.</text>
</comment>
<sequence>MDSTIKKLRLGKRIKGGFNRVTFVIILMMVICIVSNIILVSYARGLYDGPYKEMKLVGEIGVQLEYLQRNIYTGIAEDDPTLITNAVNRLDGIVTDLNDKVQELKTIVPEKELYDINVFQRQIESTKPILERISTHLITFDENNDNEYVKALIIMRNEVIPIFSNAELTLNVLNKRAEQAAADYLDNAMKAQILVVSLMVVCLLIVIGVSAKISKRLEKEILTPVNELVEVSTKLANGDLDIEITYDKQNELGVLSASMRGIVASLRDLIDEANALTMGAIEGKLDTRGNADHFQGGYRQIILGVNNTLDALTGPLNTSAIYLDQISKGYIPEKITEEYNGDFNDIKNSLNTCIDAVNNLISDTNMLVTAAVYGKLNTRADSSTHGGDFAKIIEGVNKTFDILVGHTSILPSPVVIMDKEYNVLYSNKIAAELAGMSVDEFIGTKFYESFQTDDCNEQNYTLLEKLMEGEQLNGDTVAHVNGRDLEISYTALPIRNEEQEIIGALELMVDQTEIKKAMREAEKNAAIAKKQAAYQDREVESLIVNLEKLANGDLNIETSVNETDEDTAGIGENFENINENLNKSVKAIRNLADDARIMITRAVEGDLRSRADETKHSGEYAEIMKGFNATLDAVIAPIEDALAVLMEMESGNLHARMEGEYLGDYKIIKDTMNETISNILDYISEISAVLTEIGDRNLNVHITADYRGDFVTIKDSLNSIILSLSEVLGDINNAAEQVTSGSRQVSDGSQTLSQGSTQQASAIEELTASITEIASQTKQNAVNANEASSLALHVKDNAAQGNDQMKEMLNAMEEINQSSSNISKIIKVIDDIAFQTNILALNAAVEAARAGQHGKGFAVVAEEVRSLAARSAEAARNTTDLIEGSIGKVQTGTRIANDTATALNEIVAGIEKAADLVGNIATASNEQASGIALINRGIEQVSQVVQNNSATAEESAAASEELSSQAELLKEMVGKFELFQGFNTLTGDAPRLLNPADQETEPEKDSESEKDQEPEAGTQDAPKILVNDEEMDKY</sequence>
<keyword evidence="5" id="KW-0812">Transmembrane</keyword>
<gene>
    <name evidence="10" type="ORF">KCX82_06735</name>
</gene>
<keyword evidence="3" id="KW-0807">Transducer</keyword>
<dbReference type="Gene3D" id="6.10.340.10">
    <property type="match status" value="1"/>
</dbReference>
<keyword evidence="11" id="KW-1185">Reference proteome</keyword>
<dbReference type="PROSITE" id="PS50112">
    <property type="entry name" value="PAS"/>
    <property type="match status" value="1"/>
</dbReference>
<dbReference type="Gene3D" id="3.30.450.20">
    <property type="entry name" value="PAS domain"/>
    <property type="match status" value="1"/>
</dbReference>
<organism evidence="10 11">
    <name type="scientific">Sinanaerobacter chloroacetimidivorans</name>
    <dbReference type="NCBI Taxonomy" id="2818044"/>
    <lineage>
        <taxon>Bacteria</taxon>
        <taxon>Bacillati</taxon>
        <taxon>Bacillota</taxon>
        <taxon>Clostridia</taxon>
        <taxon>Peptostreptococcales</taxon>
        <taxon>Anaerovoracaceae</taxon>
        <taxon>Sinanaerobacter</taxon>
    </lineage>
</organism>
<dbReference type="Pfam" id="PF18947">
    <property type="entry name" value="HAMP_2"/>
    <property type="match status" value="2"/>
</dbReference>
<feature type="domain" description="HAMP" evidence="9">
    <location>
        <begin position="677"/>
        <end position="729"/>
    </location>
</feature>
<evidence type="ECO:0000256" key="3">
    <source>
        <dbReference type="PROSITE-ProRule" id="PRU00284"/>
    </source>
</evidence>
<keyword evidence="5" id="KW-0472">Membrane</keyword>
<evidence type="ECO:0000313" key="10">
    <source>
        <dbReference type="EMBL" id="MBR0597560.1"/>
    </source>
</evidence>
<feature type="region of interest" description="Disordered" evidence="4">
    <location>
        <begin position="986"/>
        <end position="1034"/>
    </location>
</feature>
<dbReference type="PROSITE" id="PS50113">
    <property type="entry name" value="PAC"/>
    <property type="match status" value="1"/>
</dbReference>
<dbReference type="PANTHER" id="PTHR43531:SF11">
    <property type="entry name" value="METHYL-ACCEPTING CHEMOTAXIS PROTEIN 3"/>
    <property type="match status" value="1"/>
</dbReference>
<protein>
    <submittedName>
        <fullName evidence="10">PAS domain-containing protein</fullName>
    </submittedName>
</protein>
<evidence type="ECO:0000256" key="5">
    <source>
        <dbReference type="SAM" id="Phobius"/>
    </source>
</evidence>